<gene>
    <name evidence="2" type="ORF">M422DRAFT_266788</name>
</gene>
<dbReference type="Gene3D" id="3.30.560.10">
    <property type="entry name" value="Glucose Oxidase, domain 3"/>
    <property type="match status" value="1"/>
</dbReference>
<dbReference type="EMBL" id="KN837241">
    <property type="protein sequence ID" value="KIJ31540.1"/>
    <property type="molecule type" value="Genomic_DNA"/>
</dbReference>
<dbReference type="OrthoDB" id="269227at2759"/>
<dbReference type="Gene3D" id="3.50.50.60">
    <property type="entry name" value="FAD/NAD(P)-binding domain"/>
    <property type="match status" value="1"/>
</dbReference>
<comment type="similarity">
    <text evidence="1">Belongs to the GMC oxidoreductase family.</text>
</comment>
<keyword evidence="3" id="KW-1185">Reference proteome</keyword>
<reference evidence="2 3" key="1">
    <citation type="submission" date="2014-06" db="EMBL/GenBank/DDBJ databases">
        <title>Evolutionary Origins and Diversification of the Mycorrhizal Mutualists.</title>
        <authorList>
            <consortium name="DOE Joint Genome Institute"/>
            <consortium name="Mycorrhizal Genomics Consortium"/>
            <person name="Kohler A."/>
            <person name="Kuo A."/>
            <person name="Nagy L.G."/>
            <person name="Floudas D."/>
            <person name="Copeland A."/>
            <person name="Barry K.W."/>
            <person name="Cichocki N."/>
            <person name="Veneault-Fourrey C."/>
            <person name="LaButti K."/>
            <person name="Lindquist E.A."/>
            <person name="Lipzen A."/>
            <person name="Lundell T."/>
            <person name="Morin E."/>
            <person name="Murat C."/>
            <person name="Riley R."/>
            <person name="Ohm R."/>
            <person name="Sun H."/>
            <person name="Tunlid A."/>
            <person name="Henrissat B."/>
            <person name="Grigoriev I.V."/>
            <person name="Hibbett D.S."/>
            <person name="Martin F."/>
        </authorList>
    </citation>
    <scope>NUCLEOTIDE SEQUENCE [LARGE SCALE GENOMIC DNA]</scope>
    <source>
        <strain evidence="2 3">SS14</strain>
    </source>
</reference>
<dbReference type="AlphaFoldDB" id="A0A0C9V230"/>
<name>A0A0C9V230_SPHS4</name>
<protein>
    <submittedName>
        <fullName evidence="2">GMC oxidoreductase</fullName>
    </submittedName>
</protein>
<dbReference type="GO" id="GO:0044550">
    <property type="term" value="P:secondary metabolite biosynthetic process"/>
    <property type="evidence" value="ECO:0007669"/>
    <property type="project" value="TreeGrafter"/>
</dbReference>
<evidence type="ECO:0000313" key="3">
    <source>
        <dbReference type="Proteomes" id="UP000054279"/>
    </source>
</evidence>
<dbReference type="PANTHER" id="PTHR11552">
    <property type="entry name" value="GLUCOSE-METHANOL-CHOLINE GMC OXIDOREDUCTASE"/>
    <property type="match status" value="1"/>
</dbReference>
<dbReference type="InterPro" id="IPR012132">
    <property type="entry name" value="GMC_OxRdtase"/>
</dbReference>
<sequence>MSIIFRFSRLTTHTTSSSPTPATLAAFLGPLLFGLGSPALPFHHTYGAFLRCSHAEHLLLSYIHAQPGPMDPPTHTPTKLTSAIERFVGAYGVDSYAPTKRSIALVSFVGINASQLAAVYDYIIVGGGQSGVVIGSRLSETNSYFEDNPPQLEPSSAVTYSARDLFNATIVSEPGIGNRVGAVYTASVIGGGSAVNGMLFDCGSAVDYNATKFTPSRADLAADYNITWDIDAANGNGPIQVTFPDWQWPGVKIQFKVWSEVGVPINYESAAGNTYGAYWVPSNVDQQYHRSYARNAYFDLIASCQNLKVLTGYRVNESSSIPTNTHTAIRSKLEELQTALRRS</sequence>
<dbReference type="InterPro" id="IPR036188">
    <property type="entry name" value="FAD/NAD-bd_sf"/>
</dbReference>
<dbReference type="Proteomes" id="UP000054279">
    <property type="component" value="Unassembled WGS sequence"/>
</dbReference>
<accession>A0A0C9V230</accession>
<proteinExistence type="inferred from homology"/>
<evidence type="ECO:0000256" key="1">
    <source>
        <dbReference type="ARBA" id="ARBA00010790"/>
    </source>
</evidence>
<dbReference type="GO" id="GO:0050660">
    <property type="term" value="F:flavin adenine dinucleotide binding"/>
    <property type="evidence" value="ECO:0007669"/>
    <property type="project" value="InterPro"/>
</dbReference>
<dbReference type="HOGENOM" id="CLU_809342_0_0_1"/>
<organism evidence="2 3">
    <name type="scientific">Sphaerobolus stellatus (strain SS14)</name>
    <dbReference type="NCBI Taxonomy" id="990650"/>
    <lineage>
        <taxon>Eukaryota</taxon>
        <taxon>Fungi</taxon>
        <taxon>Dikarya</taxon>
        <taxon>Basidiomycota</taxon>
        <taxon>Agaricomycotina</taxon>
        <taxon>Agaricomycetes</taxon>
        <taxon>Phallomycetidae</taxon>
        <taxon>Geastrales</taxon>
        <taxon>Sphaerobolaceae</taxon>
        <taxon>Sphaerobolus</taxon>
    </lineage>
</organism>
<dbReference type="GO" id="GO:0016491">
    <property type="term" value="F:oxidoreductase activity"/>
    <property type="evidence" value="ECO:0007669"/>
    <property type="project" value="TreeGrafter"/>
</dbReference>
<dbReference type="PANTHER" id="PTHR11552:SF115">
    <property type="entry name" value="DEHYDROGENASE XPTC-RELATED"/>
    <property type="match status" value="1"/>
</dbReference>
<evidence type="ECO:0000313" key="2">
    <source>
        <dbReference type="EMBL" id="KIJ31540.1"/>
    </source>
</evidence>
<dbReference type="SUPFAM" id="SSF51905">
    <property type="entry name" value="FAD/NAD(P)-binding domain"/>
    <property type="match status" value="1"/>
</dbReference>